<dbReference type="EMBL" id="MK903277">
    <property type="protein sequence ID" value="QEG09577.1"/>
    <property type="molecule type" value="Genomic_DNA"/>
</dbReference>
<accession>A0A5B9N5T4</accession>
<evidence type="ECO:0000313" key="1">
    <source>
        <dbReference type="EMBL" id="QEG09577.1"/>
    </source>
</evidence>
<proteinExistence type="predicted"/>
<dbReference type="Proteomes" id="UP000322031">
    <property type="component" value="Segment"/>
</dbReference>
<reference evidence="2" key="1">
    <citation type="submission" date="2019-05" db="EMBL/GenBank/DDBJ databases">
        <title>The complete genome of Escherichia coli phage Pisces.</title>
        <authorList>
            <person name="Diaz H."/>
            <person name="Graham K."/>
            <person name="Moreland R."/>
            <person name="Liu M."/>
            <person name="Ramsey J."/>
        </authorList>
    </citation>
    <scope>NUCLEOTIDE SEQUENCE [LARGE SCALE GENOMIC DNA]</scope>
</reference>
<keyword evidence="2" id="KW-1185">Reference proteome</keyword>
<sequence length="54" mass="6914">MFKKLKSRYHTFMYKWWNDEANCLSRILGDQRFDSKAWKRANQKFMYHFLRIDY</sequence>
<name>A0A5B9N5T4_9CAUD</name>
<protein>
    <submittedName>
        <fullName evidence="1">Uncharacterized protein</fullName>
    </submittedName>
</protein>
<gene>
    <name evidence="1" type="ORF">CPT_Pisces_023</name>
</gene>
<organism evidence="1 2">
    <name type="scientific">Escherichia phage Pisces</name>
    <dbReference type="NCBI Taxonomy" id="2591102"/>
    <lineage>
        <taxon>Viruses</taxon>
        <taxon>Duplodnaviria</taxon>
        <taxon>Heunggongvirae</taxon>
        <taxon>Uroviricota</taxon>
        <taxon>Caudoviricetes</taxon>
        <taxon>Autographivirales</taxon>
        <taxon>Autotranscriptaviridae</taxon>
        <taxon>Studiervirinae</taxon>
        <taxon>Kayfunavirus</taxon>
        <taxon>Kayfunavirus pisces</taxon>
    </lineage>
</organism>
<evidence type="ECO:0000313" key="2">
    <source>
        <dbReference type="Proteomes" id="UP000322031"/>
    </source>
</evidence>